<dbReference type="Gene3D" id="1.25.40.20">
    <property type="entry name" value="Ankyrin repeat-containing domain"/>
    <property type="match status" value="5"/>
</dbReference>
<dbReference type="OrthoDB" id="5989012at2759"/>
<feature type="repeat" description="ANK" evidence="3">
    <location>
        <begin position="1096"/>
        <end position="1128"/>
    </location>
</feature>
<dbReference type="Pfam" id="PF24883">
    <property type="entry name" value="NPHP3_N"/>
    <property type="match status" value="1"/>
</dbReference>
<dbReference type="STRING" id="45351.A7SFL9"/>
<evidence type="ECO:0000256" key="4">
    <source>
        <dbReference type="SAM" id="Phobius"/>
    </source>
</evidence>
<dbReference type="OMA" id="WYAIKYR"/>
<evidence type="ECO:0000259" key="6">
    <source>
        <dbReference type="Pfam" id="PF25521"/>
    </source>
</evidence>
<evidence type="ECO:0000256" key="2">
    <source>
        <dbReference type="ARBA" id="ARBA00023043"/>
    </source>
</evidence>
<keyword evidence="4" id="KW-1133">Transmembrane helix</keyword>
<feature type="transmembrane region" description="Helical" evidence="4">
    <location>
        <begin position="285"/>
        <end position="307"/>
    </location>
</feature>
<dbReference type="HOGENOM" id="CLU_234608_0_0_1"/>
<dbReference type="eggNOG" id="KOG0504">
    <property type="taxonomic scope" value="Eukaryota"/>
</dbReference>
<feature type="repeat" description="ANK" evidence="3">
    <location>
        <begin position="922"/>
        <end position="947"/>
    </location>
</feature>
<keyword evidence="8" id="KW-1185">Reference proteome</keyword>
<keyword evidence="1" id="KW-0677">Repeat</keyword>
<dbReference type="InterPro" id="IPR056884">
    <property type="entry name" value="NPHP3-like_N"/>
</dbReference>
<evidence type="ECO:0000313" key="8">
    <source>
        <dbReference type="Proteomes" id="UP000001593"/>
    </source>
</evidence>
<keyword evidence="4" id="KW-0472">Membrane</keyword>
<gene>
    <name evidence="7" type="ORF">NEMVEDRAFT_v1g244932</name>
</gene>
<dbReference type="PROSITE" id="PS50088">
    <property type="entry name" value="ANK_REPEAT"/>
    <property type="match status" value="5"/>
</dbReference>
<dbReference type="Pfam" id="PF15112">
    <property type="entry name" value="DUF4559"/>
    <property type="match status" value="1"/>
</dbReference>
<reference evidence="7 8" key="1">
    <citation type="journal article" date="2007" name="Science">
        <title>Sea anemone genome reveals ancestral eumetazoan gene repertoire and genomic organization.</title>
        <authorList>
            <person name="Putnam N.H."/>
            <person name="Srivastava M."/>
            <person name="Hellsten U."/>
            <person name="Dirks B."/>
            <person name="Chapman J."/>
            <person name="Salamov A."/>
            <person name="Terry A."/>
            <person name="Shapiro H."/>
            <person name="Lindquist E."/>
            <person name="Kapitonov V.V."/>
            <person name="Jurka J."/>
            <person name="Genikhovich G."/>
            <person name="Grigoriev I.V."/>
            <person name="Lucas S.M."/>
            <person name="Steele R.E."/>
            <person name="Finnerty J.R."/>
            <person name="Technau U."/>
            <person name="Martindale M.Q."/>
            <person name="Rokhsar D.S."/>
        </authorList>
    </citation>
    <scope>NUCLEOTIDE SEQUENCE [LARGE SCALE GENOMIC DNA]</scope>
    <source>
        <strain evidence="8">CH2 X CH6</strain>
    </source>
</reference>
<evidence type="ECO:0000256" key="1">
    <source>
        <dbReference type="ARBA" id="ARBA00022737"/>
    </source>
</evidence>
<dbReference type="InterPro" id="IPR058056">
    <property type="entry name" value="WH_TANC1/2"/>
</dbReference>
<dbReference type="Gene3D" id="3.40.50.300">
    <property type="entry name" value="P-loop containing nucleotide triphosphate hydrolases"/>
    <property type="match status" value="1"/>
</dbReference>
<dbReference type="KEGG" id="nve:5509013"/>
<feature type="domain" description="Nephrocystin 3-like N-terminal" evidence="5">
    <location>
        <begin position="370"/>
        <end position="537"/>
    </location>
</feature>
<dbReference type="InterPro" id="IPR027417">
    <property type="entry name" value="P-loop_NTPase"/>
</dbReference>
<dbReference type="Pfam" id="PF25521">
    <property type="entry name" value="WHD_TANC1"/>
    <property type="match status" value="1"/>
</dbReference>
<dbReference type="InterPro" id="IPR027897">
    <property type="entry name" value="DUF4559"/>
</dbReference>
<evidence type="ECO:0000259" key="5">
    <source>
        <dbReference type="Pfam" id="PF24883"/>
    </source>
</evidence>
<organism evidence="7 8">
    <name type="scientific">Nematostella vectensis</name>
    <name type="common">Starlet sea anemone</name>
    <dbReference type="NCBI Taxonomy" id="45351"/>
    <lineage>
        <taxon>Eukaryota</taxon>
        <taxon>Metazoa</taxon>
        <taxon>Cnidaria</taxon>
        <taxon>Anthozoa</taxon>
        <taxon>Hexacorallia</taxon>
        <taxon>Actiniaria</taxon>
        <taxon>Edwardsiidae</taxon>
        <taxon>Nematostella</taxon>
    </lineage>
</organism>
<dbReference type="EMBL" id="DS469645">
    <property type="protein sequence ID" value="EDO37520.1"/>
    <property type="molecule type" value="Genomic_DNA"/>
</dbReference>
<dbReference type="InterPro" id="IPR036770">
    <property type="entry name" value="Ankyrin_rpt-contain_sf"/>
</dbReference>
<feature type="domain" description="TANC1/2-like winged helix" evidence="6">
    <location>
        <begin position="649"/>
        <end position="771"/>
    </location>
</feature>
<name>A7SFL9_NEMVE</name>
<dbReference type="PROSITE" id="PS50297">
    <property type="entry name" value="ANK_REP_REGION"/>
    <property type="match status" value="4"/>
</dbReference>
<dbReference type="InterPro" id="IPR002110">
    <property type="entry name" value="Ankyrin_rpt"/>
</dbReference>
<feature type="repeat" description="ANK" evidence="3">
    <location>
        <begin position="1163"/>
        <end position="1195"/>
    </location>
</feature>
<keyword evidence="4" id="KW-0812">Transmembrane</keyword>
<dbReference type="SMART" id="SM00248">
    <property type="entry name" value="ANK"/>
    <property type="match status" value="14"/>
</dbReference>
<evidence type="ECO:0000256" key="3">
    <source>
        <dbReference type="PROSITE-ProRule" id="PRU00023"/>
    </source>
</evidence>
<dbReference type="PANTHER" id="PTHR24198">
    <property type="entry name" value="ANKYRIN REPEAT AND PROTEIN KINASE DOMAIN-CONTAINING PROTEIN"/>
    <property type="match status" value="1"/>
</dbReference>
<proteinExistence type="predicted"/>
<dbReference type="InParanoid" id="A7SFL9"/>
<dbReference type="PANTHER" id="PTHR24198:SF165">
    <property type="entry name" value="ANKYRIN REPEAT-CONTAINING PROTEIN-RELATED"/>
    <property type="match status" value="1"/>
</dbReference>
<dbReference type="SUPFAM" id="SSF48403">
    <property type="entry name" value="Ankyrin repeat"/>
    <property type="match status" value="3"/>
</dbReference>
<dbReference type="eggNOG" id="KOG4177">
    <property type="taxonomic scope" value="Eukaryota"/>
</dbReference>
<sequence>MESSAVTAVTPVFENKLQKKVYQNWLKVGLALGITCKGIRPYIEREIQKYHGFLLTKLAAAPVCPCHPAVRGGHVKTCLWARELASHHLRGKPTWQQSDSTKWKDPNLGPWEVAKLYMPSLGGRVAACVDAATTDPTGLLNVLYWCDFFKAQKAVVDAVRETRNVWGHAAEQELLEHEANDAINSFKNLLKDPVFLLDPNAEDALKKIKDLENRDMISFDELDLKVIKDLVSSFKEDIVAKLDELSETRSEEDLQLLTKIIELNNTIEQLRSNFPATPDTQEHRIYYYSIMSAALFLVARTIALFVYSKPSKHLLIIFFLAVVLVVTLDKGDSDRGCDAIASFHGSVNPKEFDFTDYLVSKNEGFLGRRWLLEKVYNASKGKGNKGIIITGDPGSGKTSFIANVICSQFSSYSMNIRVLGYHMCISSYRSTKEPAKFVRSVAAMISSVIKEYSYITLNNIYIQQKLDTCVNDPVDCFDQVVLSPLRHILDPPSNQMFLVVDALDECILETGRKNEIVELLSKTLDQFPSWVKVLLTSQKVPSILTEFSSPHVSLVEIEQDNPNNLYDIEQYVSHKLYEQSTVWSRMVSFLTGNTDERISSLIKRSEGNFLYIKVMLEYMQTEKLQGPEQINDVPKSVHRIYMSYLKRHFTEEEFVPVRRILKVLVAAYEPLLTTDIYHVIRAKNQSSDSNYYYDILRTLDRLSMFLHFSRQRETVQVFHSSLSVWLTSNETLGGPFYVNRSNGHQSLAEYFLSIVEKNSQRFGYRLGFYLANHIFEGGTIAKHKGRFLALPSELLNSSDSTTNMTALHFAASTSNTGVIGLLANHFSTVDCLDRNSRTPAFIAASTGQKNILAILFQKGANLFHVTNSLSKKHQQRAKNPVKDCKRLMCGYSLLHAAAQGGHVETVKFLLNHKLSKDAESGAGNTPMQIAAQYGRVSVMEVLHKHGAPCDPRPLRSAAAGGHLPAVRFLHQAGVSDECVPCKYSISPSYMKQRVGKLVDDEYLWRCETALHIASAMEQPDIVSYILRSNDTALTCYDYLGMRPLHKAVVYNSIKSLKAFLEYGVSPLSRCAPAEVLSTYPEDKYKNIADYFEPCICRYNALHLAARHGRVNMIATLLEYGAKTGVFDACGSQAVHVAACYDQVGVLSLLVAEYKVDVNSRDLIGKTPFHYAVKCKAAGALKRLFKLGANIHAEDDEGNKAHYVFEDLQDAILVDPYVENREDKIKLSSEKIDGIISKAFPKHLISFSIIKLYIKTKINMSVIHRVFEVTEVEKNFYFSQGRSMSCLLLGTNKPMETSPLVLFSTTAMFIFHVDSHISALIRRRLLNVPGLVPLGRRAPSTALNLMGIQLNCTFLVSAVRSNYVYVVEVLLSAGMDVNCHEDKTGDTPLLTYLRTGGRNMAKVLTKYNMEIDIKCGEYFVDSVLHLSLYHKLHYLHYLGLALPDDMLILFNNILFDYLLFDFREYNNGVKNATILNGIGPVLKAINAHPDGDQVINKCFDIEGFSPFHRAVQGANLLAVIQLVNAHNADLWSCTEDGKSPLLLSVWYAIKYRPYLNLHEPSLITNLEIKLASHTAKFLLTKMIKTKPVPIGCNRRSKDLTIYHVAASRCMSDFVDFLLTLSKFTKYLRDIDQDCVTQHGITPFYLASLYAGDVGNYQEQLCYVTMRKILAYGGKHDVYPSYTTEFFLLFNAIFNTFPDEKLQIPVKLKHLRQLRSSFESTECLMLQCLDLKTLQRNLPAFITQDALAFFNGLKRLDLFLKDKAEDIDFIHKLNVLESVGHCVKRKPPAPESTKPENPKPEDIKCKRMVQIPDMCAPESQIVFQHLALESDEYFQTFFEKYTSFMRTLRKEVQFVEDKEELIKLNSTIFCLWRSKMLAFVKLRFMLSNLDFWQKQIKKNLVFPSFSTNTRYRLKRILVDVTDDELIDIVTILIKGEASRMFNYLRALQLPKAPLYKETLKPKK</sequence>
<accession>A7SFL9</accession>
<dbReference type="SUPFAM" id="SSF52540">
    <property type="entry name" value="P-loop containing nucleoside triphosphate hydrolases"/>
    <property type="match status" value="1"/>
</dbReference>
<feature type="repeat" description="ANK" evidence="3">
    <location>
        <begin position="835"/>
        <end position="867"/>
    </location>
</feature>
<keyword evidence="2 3" id="KW-0040">ANK repeat</keyword>
<feature type="repeat" description="ANK" evidence="3">
    <location>
        <begin position="889"/>
        <end position="921"/>
    </location>
</feature>
<feature type="transmembrane region" description="Helical" evidence="4">
    <location>
        <begin position="314"/>
        <end position="331"/>
    </location>
</feature>
<evidence type="ECO:0000313" key="7">
    <source>
        <dbReference type="EMBL" id="EDO37520.1"/>
    </source>
</evidence>
<dbReference type="Pfam" id="PF12796">
    <property type="entry name" value="Ank_2"/>
    <property type="match status" value="3"/>
</dbReference>
<dbReference type="Proteomes" id="UP000001593">
    <property type="component" value="Unassembled WGS sequence"/>
</dbReference>
<protein>
    <submittedName>
        <fullName evidence="7">Uncharacterized protein</fullName>
    </submittedName>
</protein>